<dbReference type="AlphaFoldDB" id="A0A9W6Y3V7"/>
<protein>
    <submittedName>
        <fullName evidence="2">Unnamed protein product</fullName>
    </submittedName>
</protein>
<feature type="compositionally biased region" description="Polar residues" evidence="1">
    <location>
        <begin position="45"/>
        <end position="79"/>
    </location>
</feature>
<feature type="compositionally biased region" description="Basic residues" evidence="1">
    <location>
        <begin position="131"/>
        <end position="141"/>
    </location>
</feature>
<dbReference type="Proteomes" id="UP001165121">
    <property type="component" value="Unassembled WGS sequence"/>
</dbReference>
<feature type="compositionally biased region" description="Polar residues" evidence="1">
    <location>
        <begin position="1"/>
        <end position="13"/>
    </location>
</feature>
<feature type="region of interest" description="Disordered" evidence="1">
    <location>
        <begin position="168"/>
        <end position="191"/>
    </location>
</feature>
<organism evidence="2 3">
    <name type="scientific">Phytophthora fragariaefolia</name>
    <dbReference type="NCBI Taxonomy" id="1490495"/>
    <lineage>
        <taxon>Eukaryota</taxon>
        <taxon>Sar</taxon>
        <taxon>Stramenopiles</taxon>
        <taxon>Oomycota</taxon>
        <taxon>Peronosporomycetes</taxon>
        <taxon>Peronosporales</taxon>
        <taxon>Peronosporaceae</taxon>
        <taxon>Phytophthora</taxon>
    </lineage>
</organism>
<evidence type="ECO:0000256" key="1">
    <source>
        <dbReference type="SAM" id="MobiDB-lite"/>
    </source>
</evidence>
<name>A0A9W6Y3V7_9STRA</name>
<feature type="compositionally biased region" description="Acidic residues" evidence="1">
    <location>
        <begin position="107"/>
        <end position="121"/>
    </location>
</feature>
<keyword evidence="3" id="KW-1185">Reference proteome</keyword>
<dbReference type="OrthoDB" id="118697at2759"/>
<reference evidence="2" key="1">
    <citation type="submission" date="2023-04" db="EMBL/GenBank/DDBJ databases">
        <title>Phytophthora fragariaefolia NBRC 109709.</title>
        <authorList>
            <person name="Ichikawa N."/>
            <person name="Sato H."/>
            <person name="Tonouchi N."/>
        </authorList>
    </citation>
    <scope>NUCLEOTIDE SEQUENCE</scope>
    <source>
        <strain evidence="2">NBRC 109709</strain>
    </source>
</reference>
<accession>A0A9W6Y3V7</accession>
<comment type="caution">
    <text evidence="2">The sequence shown here is derived from an EMBL/GenBank/DDBJ whole genome shotgun (WGS) entry which is preliminary data.</text>
</comment>
<evidence type="ECO:0000313" key="2">
    <source>
        <dbReference type="EMBL" id="GMF54924.1"/>
    </source>
</evidence>
<sequence length="286" mass="31144">MTSSLAAPTYQTTGRKRRMDSEQTPTRRRKVSITRVKQILKRQSVENSETAQDGNKGNVLQRTTILSSPTDVSDASVGQVQVRAKQAKASGLPSFATPNSPTKVDLQQEEASEVEAEEEAEALTPRPAATARRRAPERPPLSRRRAVVLNRARFGVGIVRCRSLRLNGEETEADDETPPPSPRNLRTPLSPQSANVNVFPVSPMLHSGCLCSDEVGIGDENLEESVGNSVVPINPSLKCFGPSYSEGQWQIRSSSPDGKFLHESLCCADENVGKVAHSSRDENEPC</sequence>
<evidence type="ECO:0000313" key="3">
    <source>
        <dbReference type="Proteomes" id="UP001165121"/>
    </source>
</evidence>
<feature type="region of interest" description="Disordered" evidence="1">
    <location>
        <begin position="1"/>
        <end position="141"/>
    </location>
</feature>
<dbReference type="EMBL" id="BSXT01003635">
    <property type="protein sequence ID" value="GMF54924.1"/>
    <property type="molecule type" value="Genomic_DNA"/>
</dbReference>
<gene>
    <name evidence="2" type="ORF">Pfra01_002299200</name>
</gene>
<proteinExistence type="predicted"/>